<keyword evidence="2" id="KW-1185">Reference proteome</keyword>
<protein>
    <submittedName>
        <fullName evidence="1">Uncharacterized protein</fullName>
    </submittedName>
</protein>
<name>A0ABV0PE51_9TELE</name>
<dbReference type="Proteomes" id="UP001476798">
    <property type="component" value="Unassembled WGS sequence"/>
</dbReference>
<evidence type="ECO:0000313" key="2">
    <source>
        <dbReference type="Proteomes" id="UP001476798"/>
    </source>
</evidence>
<evidence type="ECO:0000313" key="1">
    <source>
        <dbReference type="EMBL" id="MEQ2181723.1"/>
    </source>
</evidence>
<proteinExistence type="predicted"/>
<accession>A0ABV0PE51</accession>
<comment type="caution">
    <text evidence="1">The sequence shown here is derived from an EMBL/GenBank/DDBJ whole genome shotgun (WGS) entry which is preliminary data.</text>
</comment>
<sequence>MIDSRCCFAQPNLLNNVGSLSLVEADLEEMLKNSLFMSILLPFYLWLHIFRYLLPQLDVDPQGLLQAKASVYAGHPAAQGAAHGEEPAPGPGYRLQARFAECVPAVEYPGNPVCAGERQEADAALAILTQDHRQAQTGSFCLSPAVNAPGFLSKQVTAVNPEFPHSP</sequence>
<reference evidence="1 2" key="1">
    <citation type="submission" date="2021-06" db="EMBL/GenBank/DDBJ databases">
        <authorList>
            <person name="Palmer J.M."/>
        </authorList>
    </citation>
    <scope>NUCLEOTIDE SEQUENCE [LARGE SCALE GENOMIC DNA]</scope>
    <source>
        <strain evidence="1 2">GA_2019</strain>
        <tissue evidence="1">Muscle</tissue>
    </source>
</reference>
<dbReference type="EMBL" id="JAHRIO010070987">
    <property type="protein sequence ID" value="MEQ2181723.1"/>
    <property type="molecule type" value="Genomic_DNA"/>
</dbReference>
<organism evidence="1 2">
    <name type="scientific">Goodea atripinnis</name>
    <dbReference type="NCBI Taxonomy" id="208336"/>
    <lineage>
        <taxon>Eukaryota</taxon>
        <taxon>Metazoa</taxon>
        <taxon>Chordata</taxon>
        <taxon>Craniata</taxon>
        <taxon>Vertebrata</taxon>
        <taxon>Euteleostomi</taxon>
        <taxon>Actinopterygii</taxon>
        <taxon>Neopterygii</taxon>
        <taxon>Teleostei</taxon>
        <taxon>Neoteleostei</taxon>
        <taxon>Acanthomorphata</taxon>
        <taxon>Ovalentaria</taxon>
        <taxon>Atherinomorphae</taxon>
        <taxon>Cyprinodontiformes</taxon>
        <taxon>Goodeidae</taxon>
        <taxon>Goodea</taxon>
    </lineage>
</organism>
<gene>
    <name evidence="1" type="ORF">GOODEAATRI_014454</name>
</gene>